<dbReference type="Proteomes" id="UP000566813">
    <property type="component" value="Unassembled WGS sequence"/>
</dbReference>
<organism evidence="1 2">
    <name type="scientific">Novosphingobium flavum</name>
    <dbReference type="NCBI Taxonomy" id="1778672"/>
    <lineage>
        <taxon>Bacteria</taxon>
        <taxon>Pseudomonadati</taxon>
        <taxon>Pseudomonadota</taxon>
        <taxon>Alphaproteobacteria</taxon>
        <taxon>Sphingomonadales</taxon>
        <taxon>Sphingomonadaceae</taxon>
        <taxon>Novosphingobium</taxon>
    </lineage>
</organism>
<keyword evidence="2" id="KW-1185">Reference proteome</keyword>
<protein>
    <submittedName>
        <fullName evidence="1">Uncharacterized protein</fullName>
    </submittedName>
</protein>
<reference evidence="1 2" key="1">
    <citation type="submission" date="2020-08" db="EMBL/GenBank/DDBJ databases">
        <title>The genome sequence of type strain Novosphingobium flavum NBRC 111647.</title>
        <authorList>
            <person name="Liu Y."/>
        </authorList>
    </citation>
    <scope>NUCLEOTIDE SEQUENCE [LARGE SCALE GENOMIC DNA]</scope>
    <source>
        <strain evidence="1 2">NBRC 111647</strain>
    </source>
</reference>
<comment type="caution">
    <text evidence="1">The sequence shown here is derived from an EMBL/GenBank/DDBJ whole genome shotgun (WGS) entry which is preliminary data.</text>
</comment>
<evidence type="ECO:0000313" key="2">
    <source>
        <dbReference type="Proteomes" id="UP000566813"/>
    </source>
</evidence>
<dbReference type="AlphaFoldDB" id="A0A7X1FRQ5"/>
<name>A0A7X1FRQ5_9SPHN</name>
<dbReference type="RefSeq" id="WP_185664003.1">
    <property type="nucleotide sequence ID" value="NZ_JACLAW010000006.1"/>
</dbReference>
<sequence length="298" mass="32774">MTTLISWMSVDSRGPSAIYVVADSRITWGSQAHRWDSGRKVFAAPTPDVFGYCGDVLFPSLVLGQIIDLVSRGLLWTSETDPEERHVILFKYLQTAYGRRQNAPDQAFTVVHATRRGSEMKGEFMAWRIDYAPGGRGWRDVRLDTADHGKSRVVVTLGSGSEPLNRELENWRNSPQGGTARSLFSAFCDALELGADPLTGGVPQIVSLDRKSEGKIFGFVADGQRYVHGSPISYSPAQQSIEWVDRLFNRISPETLERLSGAQRQVRVIAPATGGLRAFLQKVEGTSDAGETPSEDAV</sequence>
<accession>A0A7X1FRQ5</accession>
<proteinExistence type="predicted"/>
<gene>
    <name evidence="1" type="ORF">H7F51_09455</name>
</gene>
<evidence type="ECO:0000313" key="1">
    <source>
        <dbReference type="EMBL" id="MBC2665750.1"/>
    </source>
</evidence>
<dbReference type="EMBL" id="JACLAW010000006">
    <property type="protein sequence ID" value="MBC2665750.1"/>
    <property type="molecule type" value="Genomic_DNA"/>
</dbReference>